<dbReference type="Gene3D" id="3.30.565.10">
    <property type="entry name" value="Histidine kinase-like ATPase, C-terminal domain"/>
    <property type="match status" value="1"/>
</dbReference>
<evidence type="ECO:0000256" key="4">
    <source>
        <dbReference type="SAM" id="Phobius"/>
    </source>
</evidence>
<evidence type="ECO:0000313" key="7">
    <source>
        <dbReference type="Proteomes" id="UP000033664"/>
    </source>
</evidence>
<dbReference type="PANTHER" id="PTHR43065:SF51">
    <property type="entry name" value="HISTIDINE KINASE"/>
    <property type="match status" value="1"/>
</dbReference>
<dbReference type="PANTHER" id="PTHR43065">
    <property type="entry name" value="SENSOR HISTIDINE KINASE"/>
    <property type="match status" value="1"/>
</dbReference>
<reference evidence="6 7" key="1">
    <citation type="journal article" date="2015" name="BMC Genomics">
        <title>Genome mining reveals unlocked bioactive potential of marine Gram-negative bacteria.</title>
        <authorList>
            <person name="Machado H."/>
            <person name="Sonnenschein E.C."/>
            <person name="Melchiorsen J."/>
            <person name="Gram L."/>
        </authorList>
    </citation>
    <scope>NUCLEOTIDE SEQUENCE [LARGE SCALE GENOMIC DNA]</scope>
    <source>
        <strain evidence="6 7">S3137</strain>
    </source>
</reference>
<keyword evidence="4" id="KW-0812">Transmembrane</keyword>
<dbReference type="GeneID" id="58228141"/>
<evidence type="ECO:0000313" key="6">
    <source>
        <dbReference type="EMBL" id="KJZ00353.1"/>
    </source>
</evidence>
<dbReference type="OrthoDB" id="1931120at2"/>
<dbReference type="InterPro" id="IPR003594">
    <property type="entry name" value="HATPase_dom"/>
</dbReference>
<dbReference type="AlphaFoldDB" id="A0A0F4PJP1"/>
<dbReference type="Pfam" id="PF00512">
    <property type="entry name" value="HisKA"/>
    <property type="match status" value="1"/>
</dbReference>
<dbReference type="PATRIC" id="fig|151081.8.peg.2940"/>
<evidence type="ECO:0000256" key="2">
    <source>
        <dbReference type="ARBA" id="ARBA00012438"/>
    </source>
</evidence>
<dbReference type="SMART" id="SM00387">
    <property type="entry name" value="HATPase_c"/>
    <property type="match status" value="1"/>
</dbReference>
<dbReference type="InterPro" id="IPR003661">
    <property type="entry name" value="HisK_dim/P_dom"/>
</dbReference>
<dbReference type="InterPro" id="IPR005467">
    <property type="entry name" value="His_kinase_dom"/>
</dbReference>
<protein>
    <recommendedName>
        <fullName evidence="2">histidine kinase</fullName>
        <ecNumber evidence="2">2.7.13.3</ecNumber>
    </recommendedName>
</protein>
<feature type="transmembrane region" description="Helical" evidence="4">
    <location>
        <begin position="41"/>
        <end position="59"/>
    </location>
</feature>
<keyword evidence="4" id="KW-1133">Transmembrane helix</keyword>
<keyword evidence="4" id="KW-0472">Membrane</keyword>
<dbReference type="SMART" id="SM00388">
    <property type="entry name" value="HisKA"/>
    <property type="match status" value="1"/>
</dbReference>
<dbReference type="eggNOG" id="COG5000">
    <property type="taxonomic scope" value="Bacteria"/>
</dbReference>
<dbReference type="SUPFAM" id="SSF47384">
    <property type="entry name" value="Homodimeric domain of signal transducing histidine kinase"/>
    <property type="match status" value="1"/>
</dbReference>
<dbReference type="GO" id="GO:0000155">
    <property type="term" value="F:phosphorelay sensor kinase activity"/>
    <property type="evidence" value="ECO:0007669"/>
    <property type="project" value="InterPro"/>
</dbReference>
<dbReference type="PROSITE" id="PS50109">
    <property type="entry name" value="HIS_KIN"/>
    <property type="match status" value="1"/>
</dbReference>
<dbReference type="EMBL" id="JXXZ01000006">
    <property type="protein sequence ID" value="KJZ00353.1"/>
    <property type="molecule type" value="Genomic_DNA"/>
</dbReference>
<dbReference type="RefSeq" id="WP_045980069.1">
    <property type="nucleotide sequence ID" value="NZ_JXXY01000015.1"/>
</dbReference>
<dbReference type="Proteomes" id="UP000033664">
    <property type="component" value="Unassembled WGS sequence"/>
</dbReference>
<dbReference type="Gene3D" id="1.10.287.130">
    <property type="match status" value="1"/>
</dbReference>
<keyword evidence="3" id="KW-0597">Phosphoprotein</keyword>
<comment type="caution">
    <text evidence="6">The sequence shown here is derived from an EMBL/GenBank/DDBJ whole genome shotgun (WGS) entry which is preliminary data.</text>
</comment>
<feature type="domain" description="Histidine kinase" evidence="5">
    <location>
        <begin position="226"/>
        <end position="424"/>
    </location>
</feature>
<keyword evidence="7" id="KW-1185">Reference proteome</keyword>
<accession>A0A0F4PJP1</accession>
<evidence type="ECO:0000256" key="1">
    <source>
        <dbReference type="ARBA" id="ARBA00000085"/>
    </source>
</evidence>
<dbReference type="EC" id="2.7.13.3" evidence="2"/>
<name>A0A0F4PJP1_9GAMM</name>
<sequence>MARSSSLERRFIILAAIPLGTLLVLLLAIGVYLRLDTLSQVTLLLLVLGPCIWALCSLYQTVFDAFDSVAVQLDSLANEEFTVWHFARYRHGRIYALKEDLRRIATRISNKRAEYAHHESFVFDLVNELHSPVVVLDGHAQVYHANPAALAHYHQDSLLGVATKELGLYRHQHQWQLHQGQHQPRYKIDCHSLKRGARHYQLLVYVSIEQPLRSTEKEAWQKLVKVLNHEVRNSLTPIYSLTQSLREQQQAHSLQAQMLEVIEKRAQHLLNFVASYSKLSQLPQPQLQAIPITELVSRLQVLLPHIDIDCQSHSGRLLIDPEQLEQALLNLVRNAEQANTLSGTEGIRLAISKHNQWQLKLYDNGPGIDNPDNLFVPFYSTKTQGTGIGLVLSREIIRAQGGELTLTNHSQGGALAQICLPKAK</sequence>
<dbReference type="InterPro" id="IPR036890">
    <property type="entry name" value="HATPase_C_sf"/>
</dbReference>
<dbReference type="Pfam" id="PF02518">
    <property type="entry name" value="HATPase_c"/>
    <property type="match status" value="1"/>
</dbReference>
<feature type="transmembrane region" description="Helical" evidence="4">
    <location>
        <begin position="12"/>
        <end position="35"/>
    </location>
</feature>
<evidence type="ECO:0000256" key="3">
    <source>
        <dbReference type="ARBA" id="ARBA00022553"/>
    </source>
</evidence>
<proteinExistence type="predicted"/>
<organism evidence="6 7">
    <name type="scientific">Pseudoalteromonas ruthenica</name>
    <dbReference type="NCBI Taxonomy" id="151081"/>
    <lineage>
        <taxon>Bacteria</taxon>
        <taxon>Pseudomonadati</taxon>
        <taxon>Pseudomonadota</taxon>
        <taxon>Gammaproteobacteria</taxon>
        <taxon>Alteromonadales</taxon>
        <taxon>Pseudoalteromonadaceae</taxon>
        <taxon>Pseudoalteromonas</taxon>
    </lineage>
</organism>
<evidence type="ECO:0000259" key="5">
    <source>
        <dbReference type="PROSITE" id="PS50109"/>
    </source>
</evidence>
<dbReference type="PRINTS" id="PR00344">
    <property type="entry name" value="BCTRLSENSOR"/>
</dbReference>
<dbReference type="InterPro" id="IPR036097">
    <property type="entry name" value="HisK_dim/P_sf"/>
</dbReference>
<comment type="catalytic activity">
    <reaction evidence="1">
        <text>ATP + protein L-histidine = ADP + protein N-phospho-L-histidine.</text>
        <dbReference type="EC" id="2.7.13.3"/>
    </reaction>
</comment>
<dbReference type="SUPFAM" id="SSF55874">
    <property type="entry name" value="ATPase domain of HSP90 chaperone/DNA topoisomerase II/histidine kinase"/>
    <property type="match status" value="1"/>
</dbReference>
<gene>
    <name evidence="6" type="ORF">TW72_06540</name>
</gene>
<dbReference type="InterPro" id="IPR004358">
    <property type="entry name" value="Sig_transdc_His_kin-like_C"/>
</dbReference>